<evidence type="ECO:0000256" key="2">
    <source>
        <dbReference type="ARBA" id="ARBA00022603"/>
    </source>
</evidence>
<dbReference type="NCBIfam" id="NF008686">
    <property type="entry name" value="PRK11705.1"/>
    <property type="match status" value="1"/>
</dbReference>
<evidence type="ECO:0000313" key="7">
    <source>
        <dbReference type="EMBL" id="MBB5348478.1"/>
    </source>
</evidence>
<dbReference type="RefSeq" id="WP_183351257.1">
    <property type="nucleotide sequence ID" value="NZ_JACHEO010000012.1"/>
</dbReference>
<dbReference type="GO" id="GO:0008610">
    <property type="term" value="P:lipid biosynthetic process"/>
    <property type="evidence" value="ECO:0007669"/>
    <property type="project" value="InterPro"/>
</dbReference>
<gene>
    <name evidence="7" type="ORF">HNQ81_002214</name>
</gene>
<evidence type="ECO:0000256" key="3">
    <source>
        <dbReference type="ARBA" id="ARBA00022679"/>
    </source>
</evidence>
<protein>
    <submittedName>
        <fullName evidence="7">Cyclopropane-fatty-acyl-phospholipid synthase</fullName>
        <ecNumber evidence="7">2.1.1.79</ecNumber>
    </submittedName>
</protein>
<keyword evidence="4" id="KW-0949">S-adenosyl-L-methionine</keyword>
<evidence type="ECO:0000256" key="5">
    <source>
        <dbReference type="ARBA" id="ARBA00023098"/>
    </source>
</evidence>
<accession>A0A840V0T8</accession>
<name>A0A840V0T8_9BACT</name>
<evidence type="ECO:0000256" key="1">
    <source>
        <dbReference type="ARBA" id="ARBA00010815"/>
    </source>
</evidence>
<evidence type="ECO:0000256" key="6">
    <source>
        <dbReference type="PIRSR" id="PIRSR003085-1"/>
    </source>
</evidence>
<dbReference type="PANTHER" id="PTHR43667">
    <property type="entry name" value="CYCLOPROPANE-FATTY-ACYL-PHOSPHOLIPID SYNTHASE"/>
    <property type="match status" value="1"/>
</dbReference>
<dbReference type="Proteomes" id="UP000539642">
    <property type="component" value="Unassembled WGS sequence"/>
</dbReference>
<comment type="caution">
    <text evidence="7">The sequence shown here is derived from an EMBL/GenBank/DDBJ whole genome shotgun (WGS) entry which is preliminary data.</text>
</comment>
<keyword evidence="3 7" id="KW-0808">Transferase</keyword>
<sequence>MLARKFSEMLEPAGITINGGNPWDIQVHDRRWYGRILRDRNLGLGESYMDGWWDCGRLDEMFHRLLRSGLDDRIKGGLLYLGRLLPGSLINRQSRRRSRMVAEQHYDLGNDLFLSFLDSHQQYSCGFFQDTDDLDRAQERKLQLIVDKLALSADDHLLDIGCGWGGLARYAARHYGCTVTAVNISKEQLQHARRNCEGLPVRFRDCDYRSLSGRFDKVVSVGMFEHVGHRNYRTFMQVVSRCLKDDGIFLLHSIVGNTSKTCCDPWINKYIFPNGVLPGMRQIARATDQLFVVEDVHNLGPHYDKTLMAWNDRFQQTWQNLKDRYDMRFKRMWEYYLLSCAGAFRARKIQLWQIVMTKFGFGRHQPDRRP</sequence>
<dbReference type="EC" id="2.1.1.79" evidence="7"/>
<dbReference type="SUPFAM" id="SSF53335">
    <property type="entry name" value="S-adenosyl-L-methionine-dependent methyltransferases"/>
    <property type="match status" value="1"/>
</dbReference>
<keyword evidence="5" id="KW-0443">Lipid metabolism</keyword>
<organism evidence="7 8">
    <name type="scientific">Desulfoprunum benzoelyticum</name>
    <dbReference type="NCBI Taxonomy" id="1506996"/>
    <lineage>
        <taxon>Bacteria</taxon>
        <taxon>Pseudomonadati</taxon>
        <taxon>Thermodesulfobacteriota</taxon>
        <taxon>Desulfobulbia</taxon>
        <taxon>Desulfobulbales</taxon>
        <taxon>Desulfobulbaceae</taxon>
        <taxon>Desulfoprunum</taxon>
    </lineage>
</organism>
<evidence type="ECO:0000256" key="4">
    <source>
        <dbReference type="ARBA" id="ARBA00022691"/>
    </source>
</evidence>
<dbReference type="InterPro" id="IPR029063">
    <property type="entry name" value="SAM-dependent_MTases_sf"/>
</dbReference>
<keyword evidence="2 7" id="KW-0489">Methyltransferase</keyword>
<comment type="similarity">
    <text evidence="1">Belongs to the CFA/CMAS family.</text>
</comment>
<dbReference type="PIRSF" id="PIRSF003085">
    <property type="entry name" value="CMAS"/>
    <property type="match status" value="1"/>
</dbReference>
<dbReference type="InterPro" id="IPR050723">
    <property type="entry name" value="CFA/CMAS"/>
</dbReference>
<reference evidence="7 8" key="1">
    <citation type="submission" date="2020-08" db="EMBL/GenBank/DDBJ databases">
        <title>Genomic Encyclopedia of Type Strains, Phase IV (KMG-IV): sequencing the most valuable type-strain genomes for metagenomic binning, comparative biology and taxonomic classification.</title>
        <authorList>
            <person name="Goeker M."/>
        </authorList>
    </citation>
    <scope>NUCLEOTIDE SEQUENCE [LARGE SCALE GENOMIC DNA]</scope>
    <source>
        <strain evidence="7 8">DSM 28570</strain>
    </source>
</reference>
<dbReference type="InterPro" id="IPR003333">
    <property type="entry name" value="CMAS"/>
</dbReference>
<dbReference type="AlphaFoldDB" id="A0A840V0T8"/>
<dbReference type="Pfam" id="PF02353">
    <property type="entry name" value="CMAS"/>
    <property type="match status" value="1"/>
</dbReference>
<feature type="active site" evidence="6">
    <location>
        <position position="340"/>
    </location>
</feature>
<evidence type="ECO:0000313" key="8">
    <source>
        <dbReference type="Proteomes" id="UP000539642"/>
    </source>
</evidence>
<dbReference type="Gene3D" id="3.40.50.150">
    <property type="entry name" value="Vaccinia Virus protein VP39"/>
    <property type="match status" value="1"/>
</dbReference>
<keyword evidence="8" id="KW-1185">Reference proteome</keyword>
<dbReference type="CDD" id="cd02440">
    <property type="entry name" value="AdoMet_MTases"/>
    <property type="match status" value="1"/>
</dbReference>
<dbReference type="GO" id="GO:0008825">
    <property type="term" value="F:cyclopropane-fatty-acyl-phospholipid synthase activity"/>
    <property type="evidence" value="ECO:0007669"/>
    <property type="project" value="UniProtKB-EC"/>
</dbReference>
<dbReference type="GO" id="GO:0032259">
    <property type="term" value="P:methylation"/>
    <property type="evidence" value="ECO:0007669"/>
    <property type="project" value="UniProtKB-KW"/>
</dbReference>
<dbReference type="PANTHER" id="PTHR43667:SF1">
    <property type="entry name" value="CYCLOPROPANE-FATTY-ACYL-PHOSPHOLIPID SYNTHASE"/>
    <property type="match status" value="1"/>
</dbReference>
<dbReference type="EMBL" id="JACHEO010000012">
    <property type="protein sequence ID" value="MBB5348478.1"/>
    <property type="molecule type" value="Genomic_DNA"/>
</dbReference>
<proteinExistence type="inferred from homology"/>